<protein>
    <submittedName>
        <fullName evidence="7">SCO family protein</fullName>
    </submittedName>
</protein>
<dbReference type="Gene3D" id="3.40.30.10">
    <property type="entry name" value="Glutaredoxin"/>
    <property type="match status" value="1"/>
</dbReference>
<dbReference type="InterPro" id="IPR013766">
    <property type="entry name" value="Thioredoxin_domain"/>
</dbReference>
<dbReference type="GO" id="GO:0046872">
    <property type="term" value="F:metal ion binding"/>
    <property type="evidence" value="ECO:0007669"/>
    <property type="project" value="UniProtKB-KW"/>
</dbReference>
<evidence type="ECO:0000313" key="7">
    <source>
        <dbReference type="EMBL" id="RDU40773.1"/>
    </source>
</evidence>
<proteinExistence type="inferred from homology"/>
<gene>
    <name evidence="7" type="ORF">DXI23_09460</name>
</gene>
<feature type="binding site" evidence="3">
    <location>
        <position position="84"/>
    </location>
    <ligand>
        <name>Cu cation</name>
        <dbReference type="ChEBI" id="CHEBI:23378"/>
    </ligand>
</feature>
<name>A0A3D8H240_9GAMM</name>
<keyword evidence="3" id="KW-0479">Metal-binding</keyword>
<accession>A0A3D8H240</accession>
<feature type="binding site" evidence="3">
    <location>
        <position position="175"/>
    </location>
    <ligand>
        <name>Cu cation</name>
        <dbReference type="ChEBI" id="CHEBI:23378"/>
    </ligand>
</feature>
<keyword evidence="4" id="KW-1015">Disulfide bond</keyword>
<feature type="domain" description="Thioredoxin" evidence="6">
    <location>
        <begin position="42"/>
        <end position="211"/>
    </location>
</feature>
<evidence type="ECO:0000256" key="5">
    <source>
        <dbReference type="SAM" id="SignalP"/>
    </source>
</evidence>
<evidence type="ECO:0000256" key="2">
    <source>
        <dbReference type="ARBA" id="ARBA00023008"/>
    </source>
</evidence>
<keyword evidence="8" id="KW-1185">Reference proteome</keyword>
<dbReference type="PROSITE" id="PS51352">
    <property type="entry name" value="THIOREDOXIN_2"/>
    <property type="match status" value="1"/>
</dbReference>
<dbReference type="Pfam" id="PF02630">
    <property type="entry name" value="SCO1-SenC"/>
    <property type="match status" value="1"/>
</dbReference>
<dbReference type="PANTHER" id="PTHR12151:SF25">
    <property type="entry name" value="LINALOOL DEHYDRATASE_ISOMERASE DOMAIN-CONTAINING PROTEIN"/>
    <property type="match status" value="1"/>
</dbReference>
<dbReference type="Proteomes" id="UP000256431">
    <property type="component" value="Unassembled WGS sequence"/>
</dbReference>
<evidence type="ECO:0000256" key="3">
    <source>
        <dbReference type="PIRSR" id="PIRSR603782-1"/>
    </source>
</evidence>
<evidence type="ECO:0000313" key="8">
    <source>
        <dbReference type="Proteomes" id="UP000256431"/>
    </source>
</evidence>
<comment type="similarity">
    <text evidence="1">Belongs to the SCO1/2 family.</text>
</comment>
<dbReference type="SUPFAM" id="SSF52833">
    <property type="entry name" value="Thioredoxin-like"/>
    <property type="match status" value="1"/>
</dbReference>
<dbReference type="EMBL" id="QRDH01000004">
    <property type="protein sequence ID" value="RDU40773.1"/>
    <property type="molecule type" value="Genomic_DNA"/>
</dbReference>
<dbReference type="InterPro" id="IPR003782">
    <property type="entry name" value="SCO1/SenC"/>
</dbReference>
<dbReference type="InterPro" id="IPR036249">
    <property type="entry name" value="Thioredoxin-like_sf"/>
</dbReference>
<sequence>MTVNSVFRVLLIAMVALGSTNAMAHSMEDVEASLNEKERYAQFVDQPAPEFDLTGVDGNTLSLADLNGKTVVLNFLYTRCTEACPFHMNLIRQLQTGVEEEGLSEEVVFITIATDREDVAGTRDNMRAYGDNFDLNPDNWHFLYRGEGEPPGLTSELAKAYGVQFRDTGEGVQVHGVVTHVIDPEGQMRARFHGLKFKPEHLVTYLTAIAKGPNAAAGDGFWGRLHGRIEALLQSE</sequence>
<comment type="caution">
    <text evidence="7">The sequence shown here is derived from an EMBL/GenBank/DDBJ whole genome shotgun (WGS) entry which is preliminary data.</text>
</comment>
<feature type="chain" id="PRO_5017559834" evidence="5">
    <location>
        <begin position="25"/>
        <end position="236"/>
    </location>
</feature>
<keyword evidence="2 3" id="KW-0186">Copper</keyword>
<dbReference type="AlphaFoldDB" id="A0A3D8H240"/>
<feature type="binding site" evidence="3">
    <location>
        <position position="80"/>
    </location>
    <ligand>
        <name>Cu cation</name>
        <dbReference type="ChEBI" id="CHEBI:23378"/>
    </ligand>
</feature>
<dbReference type="CDD" id="cd02968">
    <property type="entry name" value="SCO"/>
    <property type="match status" value="1"/>
</dbReference>
<evidence type="ECO:0000256" key="1">
    <source>
        <dbReference type="ARBA" id="ARBA00010996"/>
    </source>
</evidence>
<organism evidence="7 8">
    <name type="scientific">Marinobacter flavimaris</name>
    <dbReference type="NCBI Taxonomy" id="262076"/>
    <lineage>
        <taxon>Bacteria</taxon>
        <taxon>Pseudomonadati</taxon>
        <taxon>Pseudomonadota</taxon>
        <taxon>Gammaproteobacteria</taxon>
        <taxon>Pseudomonadales</taxon>
        <taxon>Marinobacteraceae</taxon>
        <taxon>Marinobacter</taxon>
    </lineage>
</organism>
<reference evidence="7 8" key="1">
    <citation type="submission" date="2018-08" db="EMBL/GenBank/DDBJ databases">
        <title>Genome sequence of Marinobacter flavimaris KCTC 12185.</title>
        <authorList>
            <person name="Chun J."/>
            <person name="Kim B.-Y."/>
            <person name="Choi S.-B."/>
            <person name="Kwak M.-J."/>
        </authorList>
    </citation>
    <scope>NUCLEOTIDE SEQUENCE [LARGE SCALE GENOMIC DNA]</scope>
    <source>
        <strain evidence="7 8">KCTC 12185</strain>
    </source>
</reference>
<dbReference type="PANTHER" id="PTHR12151">
    <property type="entry name" value="ELECTRON TRANSPORT PROTIN SCO1/SENC FAMILY MEMBER"/>
    <property type="match status" value="1"/>
</dbReference>
<evidence type="ECO:0000256" key="4">
    <source>
        <dbReference type="PIRSR" id="PIRSR603782-2"/>
    </source>
</evidence>
<feature type="signal peptide" evidence="5">
    <location>
        <begin position="1"/>
        <end position="24"/>
    </location>
</feature>
<evidence type="ECO:0000259" key="6">
    <source>
        <dbReference type="PROSITE" id="PS51352"/>
    </source>
</evidence>
<keyword evidence="5" id="KW-0732">Signal</keyword>
<feature type="disulfide bond" description="Redox-active" evidence="4">
    <location>
        <begin position="80"/>
        <end position="84"/>
    </location>
</feature>